<comment type="subcellular location">
    <subcellularLocation>
        <location evidence="2">Cytoplasm</location>
    </subcellularLocation>
    <subcellularLocation>
        <location evidence="1">Nucleus</location>
    </subcellularLocation>
</comment>
<comment type="catalytic activity">
    <reaction evidence="14">
        <text>L-seryl-[protein] + ATP = O-phospho-L-seryl-[protein] + ADP + H(+)</text>
        <dbReference type="Rhea" id="RHEA:17989"/>
        <dbReference type="Rhea" id="RHEA-COMP:9863"/>
        <dbReference type="Rhea" id="RHEA-COMP:11604"/>
        <dbReference type="ChEBI" id="CHEBI:15378"/>
        <dbReference type="ChEBI" id="CHEBI:29999"/>
        <dbReference type="ChEBI" id="CHEBI:30616"/>
        <dbReference type="ChEBI" id="CHEBI:83421"/>
        <dbReference type="ChEBI" id="CHEBI:456216"/>
        <dbReference type="EC" id="2.7.11.22"/>
    </reaction>
</comment>
<evidence type="ECO:0000256" key="3">
    <source>
        <dbReference type="ARBA" id="ARBA00006485"/>
    </source>
</evidence>
<keyword evidence="10 15" id="KW-0067">ATP-binding</keyword>
<dbReference type="FunFam" id="3.30.200.20:FF:000049">
    <property type="entry name" value="cyclin-dependent kinase-like 1 isoform X1"/>
    <property type="match status" value="1"/>
</dbReference>
<evidence type="ECO:0000256" key="15">
    <source>
        <dbReference type="PROSITE-ProRule" id="PRU10141"/>
    </source>
</evidence>
<dbReference type="PROSITE" id="PS00108">
    <property type="entry name" value="PROTEIN_KINASE_ST"/>
    <property type="match status" value="1"/>
</dbReference>
<evidence type="ECO:0000256" key="11">
    <source>
        <dbReference type="ARBA" id="ARBA00023242"/>
    </source>
</evidence>
<gene>
    <name evidence="19" type="ORF">CINC_LOCUS6360</name>
</gene>
<accession>A0A9P0FSD8</accession>
<evidence type="ECO:0000256" key="14">
    <source>
        <dbReference type="ARBA" id="ARBA00048367"/>
    </source>
</evidence>
<dbReference type="PANTHER" id="PTHR24056:SF222">
    <property type="entry name" value="CYCLIN-DEPENDENT KINASE-LIKE 1"/>
    <property type="match status" value="1"/>
</dbReference>
<dbReference type="Proteomes" id="UP001154114">
    <property type="component" value="Chromosome 20"/>
</dbReference>
<evidence type="ECO:0000313" key="20">
    <source>
        <dbReference type="Proteomes" id="UP001154114"/>
    </source>
</evidence>
<dbReference type="EC" id="2.7.11.22" evidence="4"/>
<dbReference type="AlphaFoldDB" id="A0A9P0FSD8"/>
<evidence type="ECO:0000256" key="9">
    <source>
        <dbReference type="ARBA" id="ARBA00022777"/>
    </source>
</evidence>
<keyword evidence="9" id="KW-0418">Kinase</keyword>
<dbReference type="FunFam" id="1.10.510.10:FF:000261">
    <property type="entry name" value="cyclin-dependent kinase-like 2 isoform X2"/>
    <property type="match status" value="1"/>
</dbReference>
<evidence type="ECO:0000259" key="18">
    <source>
        <dbReference type="PROSITE" id="PS50011"/>
    </source>
</evidence>
<dbReference type="PROSITE" id="PS50011">
    <property type="entry name" value="PROTEIN_KINASE_DOM"/>
    <property type="match status" value="1"/>
</dbReference>
<keyword evidence="6 16" id="KW-0723">Serine/threonine-protein kinase</keyword>
<dbReference type="Gene3D" id="1.10.510.10">
    <property type="entry name" value="Transferase(Phosphotransferase) domain 1"/>
    <property type="match status" value="1"/>
</dbReference>
<dbReference type="PANTHER" id="PTHR24056">
    <property type="entry name" value="CELL DIVISION PROTEIN KINASE"/>
    <property type="match status" value="1"/>
</dbReference>
<dbReference type="GO" id="GO:0005524">
    <property type="term" value="F:ATP binding"/>
    <property type="evidence" value="ECO:0007669"/>
    <property type="project" value="UniProtKB-UniRule"/>
</dbReference>
<dbReference type="GO" id="GO:0005737">
    <property type="term" value="C:cytoplasm"/>
    <property type="evidence" value="ECO:0007669"/>
    <property type="project" value="UniProtKB-SubCell"/>
</dbReference>
<dbReference type="Pfam" id="PF00069">
    <property type="entry name" value="Pkinase"/>
    <property type="match status" value="1"/>
</dbReference>
<feature type="domain" description="Protein kinase" evidence="18">
    <location>
        <begin position="55"/>
        <end position="340"/>
    </location>
</feature>
<dbReference type="InterPro" id="IPR050108">
    <property type="entry name" value="CDK"/>
</dbReference>
<evidence type="ECO:0000256" key="16">
    <source>
        <dbReference type="RuleBase" id="RU000304"/>
    </source>
</evidence>
<dbReference type="PROSITE" id="PS00107">
    <property type="entry name" value="PROTEIN_KINASE_ATP"/>
    <property type="match status" value="1"/>
</dbReference>
<evidence type="ECO:0000256" key="13">
    <source>
        <dbReference type="ARBA" id="ARBA00047811"/>
    </source>
</evidence>
<dbReference type="CDD" id="cd07847">
    <property type="entry name" value="STKc_CDKL1_4"/>
    <property type="match status" value="1"/>
</dbReference>
<proteinExistence type="inferred from homology"/>
<evidence type="ECO:0000256" key="8">
    <source>
        <dbReference type="ARBA" id="ARBA00022741"/>
    </source>
</evidence>
<evidence type="ECO:0000256" key="4">
    <source>
        <dbReference type="ARBA" id="ARBA00012425"/>
    </source>
</evidence>
<dbReference type="InterPro" id="IPR008271">
    <property type="entry name" value="Ser/Thr_kinase_AS"/>
</dbReference>
<evidence type="ECO:0000256" key="7">
    <source>
        <dbReference type="ARBA" id="ARBA00022679"/>
    </source>
</evidence>
<dbReference type="InterPro" id="IPR000719">
    <property type="entry name" value="Prot_kinase_dom"/>
</dbReference>
<dbReference type="InterPro" id="IPR017441">
    <property type="entry name" value="Protein_kinase_ATP_BS"/>
</dbReference>
<protein>
    <recommendedName>
        <fullName evidence="12">Cyclin-dependent kinase-like 2</fullName>
        <ecNumber evidence="4">2.7.11.22</ecNumber>
    </recommendedName>
</protein>
<dbReference type="OrthoDB" id="548217at2759"/>
<evidence type="ECO:0000256" key="12">
    <source>
        <dbReference type="ARBA" id="ARBA00039642"/>
    </source>
</evidence>
<keyword evidence="7" id="KW-0808">Transferase</keyword>
<dbReference type="GO" id="GO:0005634">
    <property type="term" value="C:nucleus"/>
    <property type="evidence" value="ECO:0007669"/>
    <property type="project" value="UniProtKB-SubCell"/>
</dbReference>
<evidence type="ECO:0000256" key="2">
    <source>
        <dbReference type="ARBA" id="ARBA00004496"/>
    </source>
</evidence>
<evidence type="ECO:0000256" key="1">
    <source>
        <dbReference type="ARBA" id="ARBA00004123"/>
    </source>
</evidence>
<organism evidence="19 20">
    <name type="scientific">Chrysodeixis includens</name>
    <name type="common">Soybean looper</name>
    <name type="synonym">Pseudoplusia includens</name>
    <dbReference type="NCBI Taxonomy" id="689277"/>
    <lineage>
        <taxon>Eukaryota</taxon>
        <taxon>Metazoa</taxon>
        <taxon>Ecdysozoa</taxon>
        <taxon>Arthropoda</taxon>
        <taxon>Hexapoda</taxon>
        <taxon>Insecta</taxon>
        <taxon>Pterygota</taxon>
        <taxon>Neoptera</taxon>
        <taxon>Endopterygota</taxon>
        <taxon>Lepidoptera</taxon>
        <taxon>Glossata</taxon>
        <taxon>Ditrysia</taxon>
        <taxon>Noctuoidea</taxon>
        <taxon>Noctuidae</taxon>
        <taxon>Plusiinae</taxon>
        <taxon>Chrysodeixis</taxon>
    </lineage>
</organism>
<comment type="catalytic activity">
    <reaction evidence="13">
        <text>L-threonyl-[protein] + ATP = O-phospho-L-threonyl-[protein] + ADP + H(+)</text>
        <dbReference type="Rhea" id="RHEA:46608"/>
        <dbReference type="Rhea" id="RHEA-COMP:11060"/>
        <dbReference type="Rhea" id="RHEA-COMP:11605"/>
        <dbReference type="ChEBI" id="CHEBI:15378"/>
        <dbReference type="ChEBI" id="CHEBI:30013"/>
        <dbReference type="ChEBI" id="CHEBI:30616"/>
        <dbReference type="ChEBI" id="CHEBI:61977"/>
        <dbReference type="ChEBI" id="CHEBI:456216"/>
        <dbReference type="EC" id="2.7.11.22"/>
    </reaction>
</comment>
<keyword evidence="11" id="KW-0539">Nucleus</keyword>
<evidence type="ECO:0000256" key="17">
    <source>
        <dbReference type="SAM" id="MobiDB-lite"/>
    </source>
</evidence>
<dbReference type="SUPFAM" id="SSF56112">
    <property type="entry name" value="Protein kinase-like (PK-like)"/>
    <property type="match status" value="1"/>
</dbReference>
<feature type="region of interest" description="Disordered" evidence="17">
    <location>
        <begin position="367"/>
        <end position="401"/>
    </location>
</feature>
<keyword evidence="5" id="KW-0963">Cytoplasm</keyword>
<dbReference type="Gene3D" id="3.30.200.20">
    <property type="entry name" value="Phosphorylase Kinase, domain 1"/>
    <property type="match status" value="1"/>
</dbReference>
<dbReference type="SMART" id="SM00220">
    <property type="entry name" value="S_TKc"/>
    <property type="match status" value="1"/>
</dbReference>
<name>A0A9P0FSD8_CHRIL</name>
<evidence type="ECO:0000313" key="19">
    <source>
        <dbReference type="EMBL" id="CAH0594406.1"/>
    </source>
</evidence>
<sequence length="401" mass="46823">MKDSIVWDCSRIKLWNNVASCMEKWFGDKRLWLFGNNLPLLPRRSRASSRAMERYEKLAKLGEGSYGLVYKCRNRDTGEIVAVKKFVENEDDPLIRKIALREIRMLKNLKHPNLVNLIEVFRRKRKLHLVFEYCDHTVLHELEKFPAGCPELLSKQIIWQTLQGVAYCHRHNCIHRDVKPENILLTSEGVVKLCDFGFARMISPGESYTDYVATRWYRAPELLVGDTMYSTPVDVWAIGCVFAELLSGEALWPGKSDLDQLYLIRKTLGDLLPRHMTIFSQNTFFQGMALPEPTTSEPLERKIPQRYSSNELVLDFMNKCLDKDPMMRWTCEQLLRHPIFENFLFTVPHSDHEEYEKARRAQREFTERYLTKGGSPMQEQDDVKSKSEVVPSTPKKKGKKK</sequence>
<dbReference type="InterPro" id="IPR011009">
    <property type="entry name" value="Kinase-like_dom_sf"/>
</dbReference>
<dbReference type="EMBL" id="LR824023">
    <property type="protein sequence ID" value="CAH0594406.1"/>
    <property type="molecule type" value="Genomic_DNA"/>
</dbReference>
<comment type="similarity">
    <text evidence="3">Belongs to the protein kinase superfamily. CMGC Ser/Thr protein kinase family. CDC2/CDKX subfamily.</text>
</comment>
<feature type="binding site" evidence="15">
    <location>
        <position position="85"/>
    </location>
    <ligand>
        <name>ATP</name>
        <dbReference type="ChEBI" id="CHEBI:30616"/>
    </ligand>
</feature>
<evidence type="ECO:0000256" key="6">
    <source>
        <dbReference type="ARBA" id="ARBA00022527"/>
    </source>
</evidence>
<reference evidence="19" key="1">
    <citation type="submission" date="2021-12" db="EMBL/GenBank/DDBJ databases">
        <authorList>
            <person name="King R."/>
        </authorList>
    </citation>
    <scope>NUCLEOTIDE SEQUENCE</scope>
</reference>
<keyword evidence="20" id="KW-1185">Reference proteome</keyword>
<evidence type="ECO:0000256" key="10">
    <source>
        <dbReference type="ARBA" id="ARBA00022840"/>
    </source>
</evidence>
<keyword evidence="8 15" id="KW-0547">Nucleotide-binding</keyword>
<evidence type="ECO:0000256" key="5">
    <source>
        <dbReference type="ARBA" id="ARBA00022490"/>
    </source>
</evidence>
<dbReference type="GO" id="GO:0004693">
    <property type="term" value="F:cyclin-dependent protein serine/threonine kinase activity"/>
    <property type="evidence" value="ECO:0007669"/>
    <property type="project" value="UniProtKB-EC"/>
</dbReference>